<keyword evidence="3" id="KW-1185">Reference proteome</keyword>
<reference evidence="2" key="1">
    <citation type="submission" date="2024-04" db="EMBL/GenBank/DDBJ databases">
        <title>Mariniflexile litorale, isolated from the shallow sediments of the Sea of Japan.</title>
        <authorList>
            <person name="Romanenko L."/>
            <person name="Isaeva M."/>
        </authorList>
    </citation>
    <scope>NUCLEOTIDE SEQUENCE [LARGE SCALE GENOMIC DNA]</scope>
    <source>
        <strain evidence="2">KMM 9835</strain>
    </source>
</reference>
<name>A0AAU7EBX6_9FLAO</name>
<feature type="region of interest" description="Disordered" evidence="1">
    <location>
        <begin position="1"/>
        <end position="20"/>
    </location>
</feature>
<dbReference type="RefSeq" id="WP_308990887.1">
    <property type="nucleotide sequence ID" value="NZ_CP155618.1"/>
</dbReference>
<proteinExistence type="predicted"/>
<evidence type="ECO:0000313" key="3">
    <source>
        <dbReference type="Proteomes" id="UP001224325"/>
    </source>
</evidence>
<evidence type="ECO:0000313" key="2">
    <source>
        <dbReference type="EMBL" id="XBL13114.1"/>
    </source>
</evidence>
<dbReference type="AlphaFoldDB" id="A0AAU7EBX6"/>
<gene>
    <name evidence="2" type="ORF">QLS71_012345</name>
</gene>
<dbReference type="KEGG" id="mlil:QLS71_012345"/>
<protein>
    <submittedName>
        <fullName evidence="2">Uncharacterized protein</fullName>
    </submittedName>
</protein>
<dbReference type="EMBL" id="CP155618">
    <property type="protein sequence ID" value="XBL13114.1"/>
    <property type="molecule type" value="Genomic_DNA"/>
</dbReference>
<sequence>MAYVSSEKNIRDASKNESNGTQWAEIAHGINISINELIKTEYSDYLKVYGYEKID</sequence>
<organism evidence="2 3">
    <name type="scientific">Mariniflexile litorale</name>
    <dbReference type="NCBI Taxonomy" id="3045158"/>
    <lineage>
        <taxon>Bacteria</taxon>
        <taxon>Pseudomonadati</taxon>
        <taxon>Bacteroidota</taxon>
        <taxon>Flavobacteriia</taxon>
        <taxon>Flavobacteriales</taxon>
        <taxon>Flavobacteriaceae</taxon>
        <taxon>Mariniflexile</taxon>
    </lineage>
</organism>
<dbReference type="Proteomes" id="UP001224325">
    <property type="component" value="Chromosome"/>
</dbReference>
<evidence type="ECO:0000256" key="1">
    <source>
        <dbReference type="SAM" id="MobiDB-lite"/>
    </source>
</evidence>
<accession>A0AAU7EBX6</accession>